<name>A0A8T0UNZ7_PANVG</name>
<reference evidence="2" key="1">
    <citation type="submission" date="2020-05" db="EMBL/GenBank/DDBJ databases">
        <title>WGS assembly of Panicum virgatum.</title>
        <authorList>
            <person name="Lovell J.T."/>
            <person name="Jenkins J."/>
            <person name="Shu S."/>
            <person name="Juenger T.E."/>
            <person name="Schmutz J."/>
        </authorList>
    </citation>
    <scope>NUCLEOTIDE SEQUENCE</scope>
    <source>
        <strain evidence="2">AP13</strain>
    </source>
</reference>
<comment type="caution">
    <text evidence="2">The sequence shown here is derived from an EMBL/GenBank/DDBJ whole genome shotgun (WGS) entry which is preliminary data.</text>
</comment>
<dbReference type="EMBL" id="CM029041">
    <property type="protein sequence ID" value="KAG2625821.1"/>
    <property type="molecule type" value="Genomic_DNA"/>
</dbReference>
<evidence type="ECO:0000313" key="3">
    <source>
        <dbReference type="Proteomes" id="UP000823388"/>
    </source>
</evidence>
<proteinExistence type="predicted"/>
<feature type="compositionally biased region" description="Basic and acidic residues" evidence="1">
    <location>
        <begin position="68"/>
        <end position="84"/>
    </location>
</feature>
<evidence type="ECO:0000313" key="2">
    <source>
        <dbReference type="EMBL" id="KAG2625821.1"/>
    </source>
</evidence>
<sequence length="166" mass="18160">PRARAPRAARPRARPAAPGRRRRGARPCRRSRRGARRGGGPGDASSSRARGLTAACARRGSLRAGGPAEKEATRRRPRDKERNQRVWYASAAGNRVMEAQPWRRPMAPRRNGTADTRAALGPVPPMTDEASEASPRRAHVILFLPRAAAEPEILNKGGRADTLYYT</sequence>
<evidence type="ECO:0000256" key="1">
    <source>
        <dbReference type="SAM" id="MobiDB-lite"/>
    </source>
</evidence>
<feature type="region of interest" description="Disordered" evidence="1">
    <location>
        <begin position="1"/>
        <end position="134"/>
    </location>
</feature>
<dbReference type="AlphaFoldDB" id="A0A8T0UNZ7"/>
<protein>
    <submittedName>
        <fullName evidence="2">Uncharacterized protein</fullName>
    </submittedName>
</protein>
<keyword evidence="3" id="KW-1185">Reference proteome</keyword>
<feature type="non-terminal residue" evidence="2">
    <location>
        <position position="1"/>
    </location>
</feature>
<feature type="compositionally biased region" description="Basic residues" evidence="1">
    <location>
        <begin position="1"/>
        <end position="36"/>
    </location>
</feature>
<organism evidence="2 3">
    <name type="scientific">Panicum virgatum</name>
    <name type="common">Blackwell switchgrass</name>
    <dbReference type="NCBI Taxonomy" id="38727"/>
    <lineage>
        <taxon>Eukaryota</taxon>
        <taxon>Viridiplantae</taxon>
        <taxon>Streptophyta</taxon>
        <taxon>Embryophyta</taxon>
        <taxon>Tracheophyta</taxon>
        <taxon>Spermatophyta</taxon>
        <taxon>Magnoliopsida</taxon>
        <taxon>Liliopsida</taxon>
        <taxon>Poales</taxon>
        <taxon>Poaceae</taxon>
        <taxon>PACMAD clade</taxon>
        <taxon>Panicoideae</taxon>
        <taxon>Panicodae</taxon>
        <taxon>Paniceae</taxon>
        <taxon>Panicinae</taxon>
        <taxon>Panicum</taxon>
        <taxon>Panicum sect. Hiantes</taxon>
    </lineage>
</organism>
<accession>A0A8T0UNZ7</accession>
<gene>
    <name evidence="2" type="ORF">PVAP13_3KG297527</name>
</gene>
<dbReference type="Proteomes" id="UP000823388">
    <property type="component" value="Chromosome 3K"/>
</dbReference>